<dbReference type="PROSITE" id="PS51186">
    <property type="entry name" value="GNAT"/>
    <property type="match status" value="1"/>
</dbReference>
<keyword evidence="3" id="KW-1185">Reference proteome</keyword>
<dbReference type="AlphaFoldDB" id="A0A918CKB9"/>
<dbReference type="EMBL" id="BMQL01000048">
    <property type="protein sequence ID" value="GGR29938.1"/>
    <property type="molecule type" value="Genomic_DNA"/>
</dbReference>
<sequence>MSELVPQPPRSLGFRTNVALLVQAGSTAEQKDGYQVIRTPKNPTFWWGNFLLLSEVPEPDALPGWLHTFGWEFPEARHVALGLDVPDQLSLDVPPGAGLTLTRAAVMTLECSGRVPPPHLNTQAEYRPLSSDADWQQALTLRLATNDTLEPGAYQHFARRRLTLLREQAEAGRGAWFGAFLDGQMVAGMGLYAAGDGLARFQTVETHPAFRRRGLCGSLVTYAVNWGFEHLGAHTLVMVADPEDEAIRVYRSLGFCESEWQWSLERAPVGELLSSERP</sequence>
<dbReference type="RefSeq" id="WP_189092858.1">
    <property type="nucleotide sequence ID" value="NZ_BMQL01000048.1"/>
</dbReference>
<reference evidence="2" key="1">
    <citation type="journal article" date="2014" name="Int. J. Syst. Evol. Microbiol.">
        <title>Complete genome sequence of Corynebacterium casei LMG S-19264T (=DSM 44701T), isolated from a smear-ripened cheese.</title>
        <authorList>
            <consortium name="US DOE Joint Genome Institute (JGI-PGF)"/>
            <person name="Walter F."/>
            <person name="Albersmeier A."/>
            <person name="Kalinowski J."/>
            <person name="Ruckert C."/>
        </authorList>
    </citation>
    <scope>NUCLEOTIDE SEQUENCE</scope>
    <source>
        <strain evidence="2">JCM 31311</strain>
    </source>
</reference>
<dbReference type="SUPFAM" id="SSF55729">
    <property type="entry name" value="Acyl-CoA N-acyltransferases (Nat)"/>
    <property type="match status" value="1"/>
</dbReference>
<evidence type="ECO:0000259" key="1">
    <source>
        <dbReference type="PROSITE" id="PS51186"/>
    </source>
</evidence>
<proteinExistence type="predicted"/>
<feature type="domain" description="N-acetyltransferase" evidence="1">
    <location>
        <begin position="124"/>
        <end position="278"/>
    </location>
</feature>
<gene>
    <name evidence="2" type="ORF">GCM10008957_45990</name>
</gene>
<dbReference type="InterPro" id="IPR000182">
    <property type="entry name" value="GNAT_dom"/>
</dbReference>
<dbReference type="Gene3D" id="3.40.630.30">
    <property type="match status" value="1"/>
</dbReference>
<dbReference type="Proteomes" id="UP000603865">
    <property type="component" value="Unassembled WGS sequence"/>
</dbReference>
<dbReference type="GO" id="GO:0016747">
    <property type="term" value="F:acyltransferase activity, transferring groups other than amino-acyl groups"/>
    <property type="evidence" value="ECO:0007669"/>
    <property type="project" value="InterPro"/>
</dbReference>
<protein>
    <submittedName>
        <fullName evidence="2">N-acetyltransferase</fullName>
    </submittedName>
</protein>
<comment type="caution">
    <text evidence="2">The sequence shown here is derived from an EMBL/GenBank/DDBJ whole genome shotgun (WGS) entry which is preliminary data.</text>
</comment>
<reference evidence="2" key="2">
    <citation type="submission" date="2020-09" db="EMBL/GenBank/DDBJ databases">
        <authorList>
            <person name="Sun Q."/>
            <person name="Ohkuma M."/>
        </authorList>
    </citation>
    <scope>NUCLEOTIDE SEQUENCE</scope>
    <source>
        <strain evidence="2">JCM 31311</strain>
    </source>
</reference>
<dbReference type="Pfam" id="PF00583">
    <property type="entry name" value="Acetyltransf_1"/>
    <property type="match status" value="1"/>
</dbReference>
<organism evidence="2 3">
    <name type="scientific">Deinococcus ruber</name>
    <dbReference type="NCBI Taxonomy" id="1848197"/>
    <lineage>
        <taxon>Bacteria</taxon>
        <taxon>Thermotogati</taxon>
        <taxon>Deinococcota</taxon>
        <taxon>Deinococci</taxon>
        <taxon>Deinococcales</taxon>
        <taxon>Deinococcaceae</taxon>
        <taxon>Deinococcus</taxon>
    </lineage>
</organism>
<evidence type="ECO:0000313" key="3">
    <source>
        <dbReference type="Proteomes" id="UP000603865"/>
    </source>
</evidence>
<dbReference type="CDD" id="cd04301">
    <property type="entry name" value="NAT_SF"/>
    <property type="match status" value="1"/>
</dbReference>
<accession>A0A918CKB9</accession>
<name>A0A918CKB9_9DEIO</name>
<dbReference type="InterPro" id="IPR016181">
    <property type="entry name" value="Acyl_CoA_acyltransferase"/>
</dbReference>
<evidence type="ECO:0000313" key="2">
    <source>
        <dbReference type="EMBL" id="GGR29938.1"/>
    </source>
</evidence>